<protein>
    <submittedName>
        <fullName evidence="3">Unannotated protein</fullName>
    </submittedName>
</protein>
<evidence type="ECO:0000256" key="1">
    <source>
        <dbReference type="ARBA" id="ARBA00022801"/>
    </source>
</evidence>
<dbReference type="GO" id="GO:0016787">
    <property type="term" value="F:hydrolase activity"/>
    <property type="evidence" value="ECO:0007669"/>
    <property type="project" value="UniProtKB-KW"/>
</dbReference>
<feature type="domain" description="Alpha/beta hydrolase fold-3" evidence="2">
    <location>
        <begin position="100"/>
        <end position="305"/>
    </location>
</feature>
<dbReference type="PANTHER" id="PTHR48081:SF8">
    <property type="entry name" value="ALPHA_BETA HYDROLASE FOLD-3 DOMAIN-CONTAINING PROTEIN-RELATED"/>
    <property type="match status" value="1"/>
</dbReference>
<keyword evidence="1" id="KW-0378">Hydrolase</keyword>
<reference evidence="3" key="1">
    <citation type="submission" date="2020-05" db="EMBL/GenBank/DDBJ databases">
        <authorList>
            <person name="Chiriac C."/>
            <person name="Salcher M."/>
            <person name="Ghai R."/>
            <person name="Kavagutti S V."/>
        </authorList>
    </citation>
    <scope>NUCLEOTIDE SEQUENCE</scope>
</reference>
<accession>A0A6J7KJS2</accession>
<dbReference type="Gene3D" id="3.40.50.1820">
    <property type="entry name" value="alpha/beta hydrolase"/>
    <property type="match status" value="1"/>
</dbReference>
<evidence type="ECO:0000313" key="3">
    <source>
        <dbReference type="EMBL" id="CAB4955907.1"/>
    </source>
</evidence>
<organism evidence="3">
    <name type="scientific">freshwater metagenome</name>
    <dbReference type="NCBI Taxonomy" id="449393"/>
    <lineage>
        <taxon>unclassified sequences</taxon>
        <taxon>metagenomes</taxon>
        <taxon>ecological metagenomes</taxon>
    </lineage>
</organism>
<dbReference type="InterPro" id="IPR013094">
    <property type="entry name" value="AB_hydrolase_3"/>
</dbReference>
<dbReference type="InterPro" id="IPR050300">
    <property type="entry name" value="GDXG_lipolytic_enzyme"/>
</dbReference>
<evidence type="ECO:0000259" key="2">
    <source>
        <dbReference type="Pfam" id="PF07859"/>
    </source>
</evidence>
<dbReference type="InterPro" id="IPR029058">
    <property type="entry name" value="AB_hydrolase_fold"/>
</dbReference>
<dbReference type="Pfam" id="PF07859">
    <property type="entry name" value="Abhydrolase_3"/>
    <property type="match status" value="1"/>
</dbReference>
<dbReference type="PANTHER" id="PTHR48081">
    <property type="entry name" value="AB HYDROLASE SUPERFAMILY PROTEIN C4A8.06C"/>
    <property type="match status" value="1"/>
</dbReference>
<name>A0A6J7KJS2_9ZZZZ</name>
<sequence>MLGLMAGVAVAAAAVAAVPVVRRQKRVVHAIDPQFRVPMAYFPFSIGSRSLPLMRRGTVAPVDLGDVTLVIRSLPPAYGLDGVEVRVYDPAGRDDASPAVLFIHGGGFVVGEAAADDAGCAELARRLGTLVVSVEYRLSPEHPFPAAHNDCLHVLRWLHENADELRIDPARVAVSGESAGGGLAAGLVQRAVDEGIPVAFQHLLYPMLDDRTVLRAEQDGGWNAVWTPRSNRFGWTSYLGHGPGLARTETYAVPARRAALDGMPPTWIGVGSVDLFHDEDVAYAERLNAGGVRCELLVVPGMFHAGQRFATEAPAAKEFERASLEALARGLGVAVV</sequence>
<proteinExistence type="predicted"/>
<dbReference type="EMBL" id="CAFBNF010000220">
    <property type="protein sequence ID" value="CAB4955907.1"/>
    <property type="molecule type" value="Genomic_DNA"/>
</dbReference>
<dbReference type="SUPFAM" id="SSF53474">
    <property type="entry name" value="alpha/beta-Hydrolases"/>
    <property type="match status" value="1"/>
</dbReference>
<dbReference type="AlphaFoldDB" id="A0A6J7KJS2"/>
<gene>
    <name evidence="3" type="ORF">UFOPK3773_01685</name>
</gene>